<sequence>MNGYLNCEDLIDPVVTFANSPESYMQYVDQHPEQSIKMGVTF</sequence>
<accession>A0A0D6IM07</accession>
<evidence type="ECO:0000313" key="2">
    <source>
        <dbReference type="Proteomes" id="UP000250780"/>
    </source>
</evidence>
<dbReference type="AlphaFoldDB" id="A0A0D6IM07"/>
<dbReference type="EMBL" id="UASD01000002">
    <property type="protein sequence ID" value="SPX08845.1"/>
    <property type="molecule type" value="Genomic_DNA"/>
</dbReference>
<reference evidence="1 2" key="1">
    <citation type="submission" date="2018-06" db="EMBL/GenBank/DDBJ databases">
        <authorList>
            <consortium name="Pathogen Informatics"/>
            <person name="Doyle S."/>
        </authorList>
    </citation>
    <scope>NUCLEOTIDE SEQUENCE [LARGE SCALE GENOMIC DNA]</scope>
    <source>
        <strain evidence="1 2">NCTC9073</strain>
    </source>
</reference>
<organism evidence="1 2">
    <name type="scientific">Escherichia coli</name>
    <dbReference type="NCBI Taxonomy" id="562"/>
    <lineage>
        <taxon>Bacteria</taxon>
        <taxon>Pseudomonadati</taxon>
        <taxon>Pseudomonadota</taxon>
        <taxon>Gammaproteobacteria</taxon>
        <taxon>Enterobacterales</taxon>
        <taxon>Enterobacteriaceae</taxon>
        <taxon>Escherichia</taxon>
    </lineage>
</organism>
<evidence type="ECO:0000313" key="1">
    <source>
        <dbReference type="EMBL" id="SPX08845.1"/>
    </source>
</evidence>
<gene>
    <name evidence="1" type="ORF">NCTC9073_00075</name>
</gene>
<dbReference type="Proteomes" id="UP000250780">
    <property type="component" value="Unassembled WGS sequence"/>
</dbReference>
<name>A0A0D6IM07_ECOLX</name>
<proteinExistence type="predicted"/>
<protein>
    <submittedName>
        <fullName evidence="1">Zinc-type alcohol dehydrogenase-like protein YcjQ</fullName>
    </submittedName>
</protein>